<feature type="region of interest" description="Disordered" evidence="1">
    <location>
        <begin position="1"/>
        <end position="100"/>
    </location>
</feature>
<gene>
    <name evidence="4" type="ORF">ACFQS1_32020</name>
</gene>
<dbReference type="SMART" id="SM00740">
    <property type="entry name" value="PASTA"/>
    <property type="match status" value="1"/>
</dbReference>
<feature type="region of interest" description="Disordered" evidence="1">
    <location>
        <begin position="280"/>
        <end position="299"/>
    </location>
</feature>
<comment type="caution">
    <text evidence="4">The sequence shown here is derived from an EMBL/GenBank/DDBJ whole genome shotgun (WGS) entry which is preliminary data.</text>
</comment>
<name>A0ABW2I116_9ACTN</name>
<dbReference type="Pfam" id="PF03793">
    <property type="entry name" value="PASTA"/>
    <property type="match status" value="1"/>
</dbReference>
<evidence type="ECO:0000259" key="3">
    <source>
        <dbReference type="PROSITE" id="PS51178"/>
    </source>
</evidence>
<organism evidence="4 5">
    <name type="scientific">Paractinoplanes rhizophilus</name>
    <dbReference type="NCBI Taxonomy" id="1416877"/>
    <lineage>
        <taxon>Bacteria</taxon>
        <taxon>Bacillati</taxon>
        <taxon>Actinomycetota</taxon>
        <taxon>Actinomycetes</taxon>
        <taxon>Micromonosporales</taxon>
        <taxon>Micromonosporaceae</taxon>
        <taxon>Paractinoplanes</taxon>
    </lineage>
</organism>
<dbReference type="EMBL" id="JBHTBJ010000035">
    <property type="protein sequence ID" value="MFC7278627.1"/>
    <property type="molecule type" value="Genomic_DNA"/>
</dbReference>
<protein>
    <submittedName>
        <fullName evidence="4">PASTA domain-containing protein</fullName>
    </submittedName>
</protein>
<keyword evidence="2" id="KW-1133">Transmembrane helix</keyword>
<dbReference type="InterPro" id="IPR005543">
    <property type="entry name" value="PASTA_dom"/>
</dbReference>
<evidence type="ECO:0000256" key="2">
    <source>
        <dbReference type="SAM" id="Phobius"/>
    </source>
</evidence>
<dbReference type="RefSeq" id="WP_378975641.1">
    <property type="nucleotide sequence ID" value="NZ_JBHTBJ010000035.1"/>
</dbReference>
<evidence type="ECO:0000256" key="1">
    <source>
        <dbReference type="SAM" id="MobiDB-lite"/>
    </source>
</evidence>
<dbReference type="PROSITE" id="PS51178">
    <property type="entry name" value="PASTA"/>
    <property type="match status" value="1"/>
</dbReference>
<dbReference type="CDD" id="cd06577">
    <property type="entry name" value="PASTA_pknB"/>
    <property type="match status" value="1"/>
</dbReference>
<proteinExistence type="predicted"/>
<feature type="compositionally biased region" description="Low complexity" evidence="1">
    <location>
        <begin position="171"/>
        <end position="218"/>
    </location>
</feature>
<evidence type="ECO:0000313" key="5">
    <source>
        <dbReference type="Proteomes" id="UP001596548"/>
    </source>
</evidence>
<dbReference type="Gene3D" id="3.30.10.20">
    <property type="match status" value="1"/>
</dbReference>
<accession>A0ABW2I116</accession>
<feature type="region of interest" description="Disordered" evidence="1">
    <location>
        <begin position="169"/>
        <end position="218"/>
    </location>
</feature>
<keyword evidence="5" id="KW-1185">Reference proteome</keyword>
<dbReference type="Proteomes" id="UP001596548">
    <property type="component" value="Unassembled WGS sequence"/>
</dbReference>
<reference evidence="5" key="1">
    <citation type="journal article" date="2019" name="Int. J. Syst. Evol. Microbiol.">
        <title>The Global Catalogue of Microorganisms (GCM) 10K type strain sequencing project: providing services to taxonomists for standard genome sequencing and annotation.</title>
        <authorList>
            <consortium name="The Broad Institute Genomics Platform"/>
            <consortium name="The Broad Institute Genome Sequencing Center for Infectious Disease"/>
            <person name="Wu L."/>
            <person name="Ma J."/>
        </authorList>
    </citation>
    <scope>NUCLEOTIDE SEQUENCE [LARGE SCALE GENOMIC DNA]</scope>
    <source>
        <strain evidence="5">XZYJT-10</strain>
    </source>
</reference>
<feature type="transmembrane region" description="Helical" evidence="2">
    <location>
        <begin position="142"/>
        <end position="163"/>
    </location>
</feature>
<keyword evidence="2" id="KW-0812">Transmembrane</keyword>
<feature type="domain" description="PASTA" evidence="3">
    <location>
        <begin position="214"/>
        <end position="279"/>
    </location>
</feature>
<keyword evidence="2" id="KW-0472">Membrane</keyword>
<evidence type="ECO:0000313" key="4">
    <source>
        <dbReference type="EMBL" id="MFC7278627.1"/>
    </source>
</evidence>
<sequence>MSDESDETRRVPPVDDSTIPVDDSTTPADDSAPGGRLDDTLADDAEVGPAPADDDATRVAPAVSAGDDATRVQPGVSAGDDATRVAPAAGRDDDWAASRANPVWSGRAEVRSPLPGQASYDTDWSDAPVAVPEQRDRWWMPIVVGIVVLILLGVLAWAIYLIVQNSGGTGPAPTTPSTAPAATTTTPPSTAPSTAPSTEPTTTAPTTTATTQEPTTSVTVPALKGLSLADARAALNRMGLRYRVLPIDSTAAPGTVIDSDPAEGQEVPPDTRITIVVAQPAGAPTTTATTAPTGATPTD</sequence>